<evidence type="ECO:0000259" key="2">
    <source>
        <dbReference type="Pfam" id="PF00924"/>
    </source>
</evidence>
<dbReference type="Pfam" id="PF00924">
    <property type="entry name" value="MS_channel_2nd"/>
    <property type="match status" value="1"/>
</dbReference>
<evidence type="ECO:0000313" key="3">
    <source>
        <dbReference type="EMBL" id="MBU5669928.1"/>
    </source>
</evidence>
<evidence type="ECO:0000256" key="1">
    <source>
        <dbReference type="SAM" id="Phobius"/>
    </source>
</evidence>
<dbReference type="PANTHER" id="PTHR30221:SF1">
    <property type="entry name" value="SMALL-CONDUCTANCE MECHANOSENSITIVE CHANNEL"/>
    <property type="match status" value="1"/>
</dbReference>
<keyword evidence="1" id="KW-0812">Transmembrane</keyword>
<reference evidence="3 4" key="1">
    <citation type="submission" date="2021-06" db="EMBL/GenBank/DDBJ databases">
        <authorList>
            <person name="Sun Q."/>
            <person name="Li D."/>
        </authorList>
    </citation>
    <scope>NUCLEOTIDE SEQUENCE [LARGE SCALE GENOMIC DNA]</scope>
    <source>
        <strain evidence="3 4">MSJ-1</strain>
    </source>
</reference>
<feature type="transmembrane region" description="Helical" evidence="1">
    <location>
        <begin position="85"/>
        <end position="113"/>
    </location>
</feature>
<proteinExistence type="predicted"/>
<dbReference type="PANTHER" id="PTHR30221">
    <property type="entry name" value="SMALL-CONDUCTANCE MECHANOSENSITIVE CHANNEL"/>
    <property type="match status" value="1"/>
</dbReference>
<accession>A0ABS6FKD2</accession>
<keyword evidence="1" id="KW-1133">Transmembrane helix</keyword>
<dbReference type="RefSeq" id="WP_216549759.1">
    <property type="nucleotide sequence ID" value="NZ_JAHLQO010000005.1"/>
</dbReference>
<keyword evidence="4" id="KW-1185">Reference proteome</keyword>
<dbReference type="EMBL" id="JAHLQO010000005">
    <property type="protein sequence ID" value="MBU5669928.1"/>
    <property type="molecule type" value="Genomic_DNA"/>
</dbReference>
<dbReference type="Proteomes" id="UP000783742">
    <property type="component" value="Unassembled WGS sequence"/>
</dbReference>
<gene>
    <name evidence="3" type="ORF">KQI68_08785</name>
</gene>
<protein>
    <submittedName>
        <fullName evidence="3">Mechanosensitive ion channel family protein</fullName>
    </submittedName>
</protein>
<feature type="transmembrane region" description="Helical" evidence="1">
    <location>
        <begin position="62"/>
        <end position="79"/>
    </location>
</feature>
<feature type="transmembrane region" description="Helical" evidence="1">
    <location>
        <begin position="24"/>
        <end position="41"/>
    </location>
</feature>
<evidence type="ECO:0000313" key="4">
    <source>
        <dbReference type="Proteomes" id="UP000783742"/>
    </source>
</evidence>
<dbReference type="InterPro" id="IPR006685">
    <property type="entry name" value="MscS_channel_2nd"/>
</dbReference>
<name>A0ABS6FKD2_9FIRM</name>
<comment type="caution">
    <text evidence="3">The sequence shown here is derived from an EMBL/GenBank/DDBJ whole genome shotgun (WGS) entry which is preliminary data.</text>
</comment>
<sequence length="302" mass="34999">MGASSVYRELYKLANDENNYSEKILASLIAIVVAFILYYILKKITYKFVFKEKRRVRIVSTLRWLLFFVATSFILYSWFNAIEGLLVGVSVIAGLLLISLKDLAINFAGYVYIKIRKPFKPGDRIEIDGYIGDVESIEILEFNINEVKGWLRSKQHTGVDLHIPNKYIFNTVLKNYTQEYPYLWIDISFTFDASSNIEKAEEIFLKIGQEELKKLVKREQNRKEMKTYLDKLSNDLELINDNILPNVSTDSVFDGLEMNLRVVVPYDEIGPIKSRIEKAIVKAVQEEDDLIFASRNHLVVNK</sequence>
<feature type="domain" description="Mechanosensitive ion channel MscS" evidence="2">
    <location>
        <begin position="105"/>
        <end position="177"/>
    </location>
</feature>
<keyword evidence="1" id="KW-0472">Membrane</keyword>
<dbReference type="InterPro" id="IPR045275">
    <property type="entry name" value="MscS_archaea/bacteria_type"/>
</dbReference>
<organism evidence="3 4">
    <name type="scientific">Peptoniphilus ovalis</name>
    <dbReference type="NCBI Taxonomy" id="2841503"/>
    <lineage>
        <taxon>Bacteria</taxon>
        <taxon>Bacillati</taxon>
        <taxon>Bacillota</taxon>
        <taxon>Tissierellia</taxon>
        <taxon>Tissierellales</taxon>
        <taxon>Peptoniphilaceae</taxon>
        <taxon>Peptoniphilus</taxon>
    </lineage>
</organism>